<keyword evidence="3" id="KW-1185">Reference proteome</keyword>
<dbReference type="SUPFAM" id="SSF53850">
    <property type="entry name" value="Periplasmic binding protein-like II"/>
    <property type="match status" value="1"/>
</dbReference>
<accession>A0A179ET36</accession>
<evidence type="ECO:0000256" key="1">
    <source>
        <dbReference type="SAM" id="SignalP"/>
    </source>
</evidence>
<dbReference type="Gene3D" id="3.40.190.10">
    <property type="entry name" value="Periplasmic binding protein-like II"/>
    <property type="match status" value="2"/>
</dbReference>
<name>A0A179ET36_ENTTH</name>
<evidence type="ECO:0000313" key="2">
    <source>
        <dbReference type="EMBL" id="OAQ56381.1"/>
    </source>
</evidence>
<feature type="signal peptide" evidence="1">
    <location>
        <begin position="1"/>
        <end position="20"/>
    </location>
</feature>
<protein>
    <recommendedName>
        <fullName evidence="4">Sugar ABC transporter substrate-binding protein</fullName>
    </recommendedName>
</protein>
<sequence>MYYKKIIKFAGIAILSFSLAACGKSSESSAKTEEIRISWWGGDARNKVMQEAITAFEKENPTIKVKAEFSGYGGYQEKMTTQLSGGTAPDVIRLDSMWLNQYKNQLVDLETLSKELAISTNFSEESLISLKYDDHLLGLPLSTNYRPLLYNKTVTDKFNIEAPQSWEDLIAMREKLPDDYYPASNFFGAKYGSPIVFFQIVAQQTGLPISDENGKLNYTEKDFLILVNFYHQLVEQRIIPSKKDVDNAGTIEGAPAPALLEGKWVTLFEFIANVNTIKSQLEEQGFELALAGYPSMSNEKSTGVWTKPSMVYSIPTSSKHQKAAAKLINYLMNDSEANKIQKLENGVPDSESGKQALEESELITPLATEILVEGEKKVDTNLSTMYRWDTAKLNDATLDIITRLDYGKIDTKQAAKEFYQAFKEEEDSVN</sequence>
<feature type="chain" id="PRO_5038660671" description="Sugar ABC transporter substrate-binding protein" evidence="1">
    <location>
        <begin position="21"/>
        <end position="430"/>
    </location>
</feature>
<evidence type="ECO:0000313" key="3">
    <source>
        <dbReference type="Proteomes" id="UP000078516"/>
    </source>
</evidence>
<dbReference type="AlphaFoldDB" id="A0A179ET36"/>
<dbReference type="PANTHER" id="PTHR43649:SF11">
    <property type="entry name" value="ABC TRANSPORTER SUBSTRATE-BINDING PROTEIN YESO-RELATED"/>
    <property type="match status" value="1"/>
</dbReference>
<proteinExistence type="predicted"/>
<comment type="caution">
    <text evidence="2">The sequence shown here is derived from an EMBL/GenBank/DDBJ whole genome shotgun (WGS) entry which is preliminary data.</text>
</comment>
<evidence type="ECO:0008006" key="4">
    <source>
        <dbReference type="Google" id="ProtNLM"/>
    </source>
</evidence>
<dbReference type="InterPro" id="IPR006059">
    <property type="entry name" value="SBP"/>
</dbReference>
<dbReference type="PROSITE" id="PS51257">
    <property type="entry name" value="PROKAR_LIPOPROTEIN"/>
    <property type="match status" value="1"/>
</dbReference>
<dbReference type="Pfam" id="PF01547">
    <property type="entry name" value="SBP_bac_1"/>
    <property type="match status" value="1"/>
</dbReference>
<reference evidence="2 3" key="1">
    <citation type="submission" date="2016-04" db="EMBL/GenBank/DDBJ databases">
        <title>Draft genome of an Enterococcus thailandicus strain isolated from bovine feces.</title>
        <authorList>
            <person name="Beukers A.G."/>
            <person name="Zaheer R."/>
            <person name="Goji N."/>
            <person name="Cook S.R."/>
            <person name="Amoako K."/>
            <person name="Chaves A.V."/>
            <person name="Ward M.P."/>
            <person name="Mcallister T.A."/>
        </authorList>
    </citation>
    <scope>NUCLEOTIDE SEQUENCE [LARGE SCALE GENOMIC DNA]</scope>
    <source>
        <strain evidence="2 3">F0711D 46</strain>
    </source>
</reference>
<dbReference type="Proteomes" id="UP000078516">
    <property type="component" value="Unassembled WGS sequence"/>
</dbReference>
<dbReference type="RefSeq" id="WP_067481999.1">
    <property type="nucleotide sequence ID" value="NZ_LWMN01000010.1"/>
</dbReference>
<dbReference type="PANTHER" id="PTHR43649">
    <property type="entry name" value="ARABINOSE-BINDING PROTEIN-RELATED"/>
    <property type="match status" value="1"/>
</dbReference>
<keyword evidence="1" id="KW-0732">Signal</keyword>
<dbReference type="InterPro" id="IPR050490">
    <property type="entry name" value="Bact_solute-bd_prot1"/>
</dbReference>
<organism evidence="2 3">
    <name type="scientific">Enterococcus thailandicus</name>
    <dbReference type="NCBI Taxonomy" id="417368"/>
    <lineage>
        <taxon>Bacteria</taxon>
        <taxon>Bacillati</taxon>
        <taxon>Bacillota</taxon>
        <taxon>Bacilli</taxon>
        <taxon>Lactobacillales</taxon>
        <taxon>Enterococcaceae</taxon>
        <taxon>Enterococcus</taxon>
    </lineage>
</organism>
<dbReference type="EMBL" id="LWMN01000010">
    <property type="protein sequence ID" value="OAQ56381.1"/>
    <property type="molecule type" value="Genomic_DNA"/>
</dbReference>
<gene>
    <name evidence="2" type="ORF">A6E74_02940</name>
</gene>